<dbReference type="Pfam" id="PF18899">
    <property type="entry name" value="DUF5655"/>
    <property type="match status" value="1"/>
</dbReference>
<comment type="caution">
    <text evidence="2">The sequence shown here is derived from an EMBL/GenBank/DDBJ whole genome shotgun (WGS) entry which is preliminary data.</text>
</comment>
<organism evidence="2 3">
    <name type="scientific">Pseudarthrobacter siccitolerans</name>
    <dbReference type="NCBI Taxonomy" id="861266"/>
    <lineage>
        <taxon>Bacteria</taxon>
        <taxon>Bacillati</taxon>
        <taxon>Actinomycetota</taxon>
        <taxon>Actinomycetes</taxon>
        <taxon>Micrococcales</taxon>
        <taxon>Micrococcaceae</taxon>
        <taxon>Pseudarthrobacter</taxon>
    </lineage>
</organism>
<proteinExistence type="predicted"/>
<evidence type="ECO:0000259" key="1">
    <source>
        <dbReference type="Pfam" id="PF18899"/>
    </source>
</evidence>
<sequence length="217" mass="24036">MAATPMPTTPEPQKRAGTWQLMVDNNKALLMRKTGKDTAYWAAKARAAGIHNDAGLRAWMRDEFGVTGYAQYAVSWEMFGYPDFMLRDADELIDGQYANHPHLRPIADAILTWAAATEGVGIQMRKGYVSLHSRRRKFAQVTRTTNNAVDVTLRFGAAVPGGSVPDALAESRIEAVKTRADDPFTRRVRLTSEDQVDDGLLAILAAALEQNSWQDNQ</sequence>
<dbReference type="Proteomes" id="UP000035722">
    <property type="component" value="Unassembled WGS sequence"/>
</dbReference>
<gene>
    <name evidence="2" type="ORF">ARTSIC4J27_177</name>
</gene>
<evidence type="ECO:0000313" key="2">
    <source>
        <dbReference type="EMBL" id="CCQ44253.1"/>
    </source>
</evidence>
<dbReference type="EMBL" id="CAQI01000025">
    <property type="protein sequence ID" value="CCQ44253.1"/>
    <property type="molecule type" value="Genomic_DNA"/>
</dbReference>
<feature type="domain" description="DUF5655" evidence="1">
    <location>
        <begin position="94"/>
        <end position="211"/>
    </location>
</feature>
<name>A0A024GWV7_9MICC</name>
<protein>
    <recommendedName>
        <fullName evidence="1">DUF5655 domain-containing protein</fullName>
    </recommendedName>
</protein>
<dbReference type="AlphaFoldDB" id="A0A024GWV7"/>
<reference evidence="3" key="1">
    <citation type="journal article" date="2014" name="Genome Announc.">
        <title>Genome Sequence of Arthrobacter siccitolerans 4J27, a Xeroprotectant-Producing Desiccation-Tolerant Microorganism.</title>
        <authorList>
            <person name="Manzanera M."/>
            <person name="Santa-Cruz-Calvo L."/>
            <person name="Vilchez J.I."/>
            <person name="Garcia-Fontana C."/>
            <person name="Silva-Castro G.A."/>
            <person name="Calvo C."/>
            <person name="Gonzalez-Lopez J."/>
        </authorList>
    </citation>
    <scope>NUCLEOTIDE SEQUENCE [LARGE SCALE GENOMIC DNA]</scope>
    <source>
        <strain evidence="3">4J27</strain>
    </source>
</reference>
<keyword evidence="3" id="KW-1185">Reference proteome</keyword>
<accession>A0A024GWV7</accession>
<dbReference type="RefSeq" id="WP_235436470.1">
    <property type="nucleotide sequence ID" value="NZ_CAQI01000025.1"/>
</dbReference>
<evidence type="ECO:0000313" key="3">
    <source>
        <dbReference type="Proteomes" id="UP000035722"/>
    </source>
</evidence>
<dbReference type="InterPro" id="IPR043714">
    <property type="entry name" value="DUF5655"/>
</dbReference>